<dbReference type="EMBL" id="LKAJ02000001">
    <property type="protein sequence ID" value="MCS5710842.1"/>
    <property type="molecule type" value="Genomic_DNA"/>
</dbReference>
<dbReference type="RefSeq" id="WP_075066080.1">
    <property type="nucleotide sequence ID" value="NZ_LKAJ02000001.1"/>
</dbReference>
<comment type="caution">
    <text evidence="6">The sequence shown here is derived from an EMBL/GenBank/DDBJ whole genome shotgun (WGS) entry which is preliminary data.</text>
</comment>
<dbReference type="OrthoDB" id="9780918at2"/>
<feature type="transmembrane region" description="Helical" evidence="4">
    <location>
        <begin position="242"/>
        <end position="262"/>
    </location>
</feature>
<reference evidence="7" key="2">
    <citation type="journal article" date="2016" name="Genome Announc.">
        <title>Draft Genome Sequences of Two Novel Amoeba-Resistant Intranuclear Bacteria, 'Candidatus Berkiella cookevillensis' and 'Candidatus Berkiella aquae'.</title>
        <authorList>
            <person name="Mehari Y.T."/>
            <person name="Arivett B.A."/>
            <person name="Farone A.L."/>
            <person name="Gunderson J.H."/>
            <person name="Farone M.B."/>
        </authorList>
    </citation>
    <scope>NUCLEOTIDE SEQUENCE</scope>
    <source>
        <strain evidence="7">HT99</strain>
    </source>
</reference>
<dbReference type="Gene3D" id="1.20.144.10">
    <property type="entry name" value="Phosphatidic acid phosphatase type 2/haloperoxidase"/>
    <property type="match status" value="1"/>
</dbReference>
<dbReference type="InterPro" id="IPR000326">
    <property type="entry name" value="PAP2/HPO"/>
</dbReference>
<evidence type="ECO:0000313" key="8">
    <source>
        <dbReference type="Proteomes" id="UP000051497"/>
    </source>
</evidence>
<keyword evidence="4" id="KW-1133">Transmembrane helix</keyword>
<protein>
    <recommendedName>
        <fullName evidence="1">undecaprenyl-diphosphate phosphatase</fullName>
        <ecNumber evidence="1">3.6.1.27</ecNumber>
    </recommendedName>
    <alternativeName>
        <fullName evidence="2">Undecaprenyl pyrophosphate phosphatase</fullName>
    </alternativeName>
</protein>
<evidence type="ECO:0000259" key="5">
    <source>
        <dbReference type="SMART" id="SM00014"/>
    </source>
</evidence>
<feature type="domain" description="Phosphatidic acid phosphatase type 2/haloperoxidase" evidence="5">
    <location>
        <begin position="63"/>
        <end position="167"/>
    </location>
</feature>
<dbReference type="STRING" id="295108.HT99x_01450"/>
<feature type="transmembrane region" description="Helical" evidence="4">
    <location>
        <begin position="62"/>
        <end position="81"/>
    </location>
</feature>
<name>A0A0Q9YUW8_9GAMM</name>
<evidence type="ECO:0000313" key="6">
    <source>
        <dbReference type="EMBL" id="KRG21274.1"/>
    </source>
</evidence>
<evidence type="ECO:0000256" key="1">
    <source>
        <dbReference type="ARBA" id="ARBA00012374"/>
    </source>
</evidence>
<dbReference type="Proteomes" id="UP000051497">
    <property type="component" value="Unassembled WGS sequence"/>
</dbReference>
<gene>
    <name evidence="7" type="ORF">HT99x_005330</name>
    <name evidence="6" type="ORF">HT99x_01450</name>
</gene>
<keyword evidence="8" id="KW-1185">Reference proteome</keyword>
<evidence type="ECO:0000313" key="7">
    <source>
        <dbReference type="EMBL" id="MCS5710842.1"/>
    </source>
</evidence>
<dbReference type="AlphaFoldDB" id="A0A0Q9YUW8"/>
<evidence type="ECO:0000256" key="4">
    <source>
        <dbReference type="SAM" id="Phobius"/>
    </source>
</evidence>
<reference evidence="6" key="1">
    <citation type="submission" date="2015-09" db="EMBL/GenBank/DDBJ databases">
        <title>Draft Genome Sequences of Two Novel Amoeba-resistant Intranuclear Bacteria, Candidatus Berkiella cookevillensis and Candidatus Berkiella aquae.</title>
        <authorList>
            <person name="Mehari Y.T."/>
            <person name="Arivett B.A."/>
            <person name="Farone A.L."/>
            <person name="Gunderson J.H."/>
            <person name="Farone M.B."/>
        </authorList>
    </citation>
    <scope>NUCLEOTIDE SEQUENCE [LARGE SCALE GENOMIC DNA]</scope>
    <source>
        <strain evidence="6">HT99</strain>
    </source>
</reference>
<keyword evidence="4" id="KW-0472">Membrane</keyword>
<dbReference type="EMBL" id="LKAJ01000005">
    <property type="protein sequence ID" value="KRG21274.1"/>
    <property type="molecule type" value="Genomic_DNA"/>
</dbReference>
<feature type="transmembrane region" description="Helical" evidence="4">
    <location>
        <begin position="34"/>
        <end position="55"/>
    </location>
</feature>
<reference evidence="7" key="3">
    <citation type="submission" date="2021-06" db="EMBL/GenBank/DDBJ databases">
        <title>Genomic Description and Analysis of Intracellular Bacteria, Candidatus Berkiella cookevillensis and Candidatus Berkiella aquae.</title>
        <authorList>
            <person name="Kidane D.T."/>
            <person name="Mehari Y.T."/>
            <person name="Rice F.C."/>
            <person name="Arivett B.A."/>
            <person name="Farone A.L."/>
            <person name="Berk S.G."/>
            <person name="Farone M.B."/>
        </authorList>
    </citation>
    <scope>NUCLEOTIDE SEQUENCE</scope>
    <source>
        <strain evidence="7">HT99</strain>
    </source>
</reference>
<dbReference type="EC" id="3.6.1.27" evidence="1"/>
<dbReference type="Pfam" id="PF01569">
    <property type="entry name" value="PAP2"/>
    <property type="match status" value="1"/>
</dbReference>
<dbReference type="SMART" id="SM00014">
    <property type="entry name" value="acidPPc"/>
    <property type="match status" value="1"/>
</dbReference>
<comment type="catalytic activity">
    <reaction evidence="3">
        <text>di-trans,octa-cis-undecaprenyl diphosphate + H2O = di-trans,octa-cis-undecaprenyl phosphate + phosphate + H(+)</text>
        <dbReference type="Rhea" id="RHEA:28094"/>
        <dbReference type="ChEBI" id="CHEBI:15377"/>
        <dbReference type="ChEBI" id="CHEBI:15378"/>
        <dbReference type="ChEBI" id="CHEBI:43474"/>
        <dbReference type="ChEBI" id="CHEBI:58405"/>
        <dbReference type="ChEBI" id="CHEBI:60392"/>
        <dbReference type="EC" id="3.6.1.27"/>
    </reaction>
</comment>
<dbReference type="SUPFAM" id="SSF48317">
    <property type="entry name" value="Acid phosphatase/Vanadium-dependent haloperoxidase"/>
    <property type="match status" value="1"/>
</dbReference>
<feature type="transmembrane region" description="Helical" evidence="4">
    <location>
        <begin position="274"/>
        <end position="291"/>
    </location>
</feature>
<evidence type="ECO:0000256" key="3">
    <source>
        <dbReference type="ARBA" id="ARBA00047594"/>
    </source>
</evidence>
<dbReference type="InterPro" id="IPR036938">
    <property type="entry name" value="PAP2/HPO_sf"/>
</dbReference>
<dbReference type="PANTHER" id="PTHR14969">
    <property type="entry name" value="SPHINGOSINE-1-PHOSPHATE PHOSPHOHYDROLASE"/>
    <property type="match status" value="1"/>
</dbReference>
<sequence>MIECQPSLLESGIPAIVWIANHLRVSWLTPVIKLISDLGTEGGVIFTLALAYWFWNKRYATYLGYALFTALLINLLIKGWVMECRPPKEYWLELIRDNSFSFPSGHAQVASPLWLGFAYYVRSKGLALFYGVIGLMIALSRPYLGVHFLHDIGVGLLLGLAIYAVFIVAERKHWDPLQRFSFVTQAIILFLFIVLYLLSLHEISRNVVPALASLMGFWFGCQCETRWVQFIPPQTWRSRIRLLLSGFVGIGLFWKGFALLGKPVNPDLAISLKILQYSLLGWWVAFATPAINKALTR</sequence>
<keyword evidence="4" id="KW-0812">Transmembrane</keyword>
<feature type="transmembrane region" description="Helical" evidence="4">
    <location>
        <begin position="128"/>
        <end position="146"/>
    </location>
</feature>
<feature type="transmembrane region" description="Helical" evidence="4">
    <location>
        <begin position="180"/>
        <end position="197"/>
    </location>
</feature>
<dbReference type="GO" id="GO:0050380">
    <property type="term" value="F:undecaprenyl-diphosphatase activity"/>
    <property type="evidence" value="ECO:0007669"/>
    <property type="project" value="UniProtKB-EC"/>
</dbReference>
<feature type="transmembrane region" description="Helical" evidence="4">
    <location>
        <begin position="152"/>
        <end position="168"/>
    </location>
</feature>
<proteinExistence type="predicted"/>
<organism evidence="6">
    <name type="scientific">Candidatus Berkiella aquae</name>
    <dbReference type="NCBI Taxonomy" id="295108"/>
    <lineage>
        <taxon>Bacteria</taxon>
        <taxon>Pseudomonadati</taxon>
        <taxon>Pseudomonadota</taxon>
        <taxon>Gammaproteobacteria</taxon>
        <taxon>Candidatus Berkiellales</taxon>
        <taxon>Candidatus Berkiellaceae</taxon>
        <taxon>Candidatus Berkiella</taxon>
    </lineage>
</organism>
<dbReference type="PANTHER" id="PTHR14969:SF13">
    <property type="entry name" value="AT30094P"/>
    <property type="match status" value="1"/>
</dbReference>
<evidence type="ECO:0000256" key="2">
    <source>
        <dbReference type="ARBA" id="ARBA00032707"/>
    </source>
</evidence>
<accession>A0A0Q9YUW8</accession>